<dbReference type="RefSeq" id="WP_018946945.1">
    <property type="nucleotide sequence ID" value="NZ_MUZR01000028.1"/>
</dbReference>
<dbReference type="PRINTS" id="PR00421">
    <property type="entry name" value="THIOREDOXIN"/>
</dbReference>
<dbReference type="EMBL" id="MUZR01000028">
    <property type="protein sequence ID" value="OOC09960.1"/>
    <property type="molecule type" value="Genomic_DNA"/>
</dbReference>
<feature type="domain" description="Thioredoxin" evidence="7">
    <location>
        <begin position="1"/>
        <end position="134"/>
    </location>
</feature>
<keyword evidence="2" id="KW-0813">Transport</keyword>
<dbReference type="GO" id="GO:0015035">
    <property type="term" value="F:protein-disulfide reductase activity"/>
    <property type="evidence" value="ECO:0007669"/>
    <property type="project" value="UniProtKB-UniRule"/>
</dbReference>
<dbReference type="Pfam" id="PF14561">
    <property type="entry name" value="TPR_20"/>
    <property type="match status" value="1"/>
</dbReference>
<reference evidence="8 9" key="1">
    <citation type="submission" date="2017-02" db="EMBL/GenBank/DDBJ databases">
        <title>Genomic diversity within the haloalkaliphilic genus Thioalkalivibrio.</title>
        <authorList>
            <person name="Ahn A.-C."/>
            <person name="Meier-Kolthoff J."/>
            <person name="Overmars L."/>
            <person name="Richter M."/>
            <person name="Woyke T."/>
            <person name="Sorokin D.Y."/>
            <person name="Muyzer G."/>
        </authorList>
    </citation>
    <scope>NUCLEOTIDE SEQUENCE [LARGE SCALE GENOMIC DNA]</scope>
    <source>
        <strain evidence="8 9">HL17</strain>
    </source>
</reference>
<evidence type="ECO:0000313" key="9">
    <source>
        <dbReference type="Proteomes" id="UP000189177"/>
    </source>
</evidence>
<dbReference type="PANTHER" id="PTHR45663">
    <property type="entry name" value="GEO12009P1"/>
    <property type="match status" value="1"/>
</dbReference>
<dbReference type="NCBIfam" id="TIGR01068">
    <property type="entry name" value="thioredoxin"/>
    <property type="match status" value="1"/>
</dbReference>
<evidence type="ECO:0000256" key="3">
    <source>
        <dbReference type="ARBA" id="ARBA00022982"/>
    </source>
</evidence>
<dbReference type="AlphaFoldDB" id="A0A1V2ZXW8"/>
<dbReference type="SMART" id="SM00028">
    <property type="entry name" value="TPR"/>
    <property type="match status" value="3"/>
</dbReference>
<dbReference type="CDD" id="cd02947">
    <property type="entry name" value="TRX_family"/>
    <property type="match status" value="1"/>
</dbReference>
<protein>
    <recommendedName>
        <fullName evidence="6">Thioredoxin</fullName>
    </recommendedName>
</protein>
<name>A0A1V2ZXW8_9GAMM</name>
<dbReference type="InterPro" id="IPR011990">
    <property type="entry name" value="TPR-like_helical_dom_sf"/>
</dbReference>
<dbReference type="PANTHER" id="PTHR45663:SF11">
    <property type="entry name" value="GEO12009P1"/>
    <property type="match status" value="1"/>
</dbReference>
<keyword evidence="5" id="KW-0676">Redox-active center</keyword>
<dbReference type="Proteomes" id="UP000189177">
    <property type="component" value="Unassembled WGS sequence"/>
</dbReference>
<proteinExistence type="inferred from homology"/>
<dbReference type="InterPro" id="IPR005746">
    <property type="entry name" value="Thioredoxin"/>
</dbReference>
<dbReference type="InterPro" id="IPR013766">
    <property type="entry name" value="Thioredoxin_domain"/>
</dbReference>
<comment type="similarity">
    <text evidence="1">Belongs to the thioredoxin family.</text>
</comment>
<evidence type="ECO:0000256" key="2">
    <source>
        <dbReference type="ARBA" id="ARBA00022448"/>
    </source>
</evidence>
<keyword evidence="9" id="KW-1185">Reference proteome</keyword>
<evidence type="ECO:0000313" key="8">
    <source>
        <dbReference type="EMBL" id="OOC09960.1"/>
    </source>
</evidence>
<evidence type="ECO:0000256" key="1">
    <source>
        <dbReference type="ARBA" id="ARBA00008987"/>
    </source>
</evidence>
<evidence type="ECO:0000259" key="7">
    <source>
        <dbReference type="PROSITE" id="PS51352"/>
    </source>
</evidence>
<dbReference type="InterPro" id="IPR036249">
    <property type="entry name" value="Thioredoxin-like_sf"/>
</dbReference>
<evidence type="ECO:0000256" key="5">
    <source>
        <dbReference type="ARBA" id="ARBA00023284"/>
    </source>
</evidence>
<dbReference type="STRING" id="252474.B1A74_08270"/>
<dbReference type="Pfam" id="PF00085">
    <property type="entry name" value="Thioredoxin"/>
    <property type="match status" value="1"/>
</dbReference>
<dbReference type="Gene3D" id="3.40.30.10">
    <property type="entry name" value="Glutaredoxin"/>
    <property type="match status" value="1"/>
</dbReference>
<evidence type="ECO:0000256" key="4">
    <source>
        <dbReference type="ARBA" id="ARBA00023157"/>
    </source>
</evidence>
<accession>A0A1V2ZXW8</accession>
<keyword evidence="4" id="KW-1015">Disulfide bond</keyword>
<dbReference type="InterPro" id="IPR017937">
    <property type="entry name" value="Thioredoxin_CS"/>
</dbReference>
<dbReference type="OrthoDB" id="9790390at2"/>
<dbReference type="SUPFAM" id="SSF48452">
    <property type="entry name" value="TPR-like"/>
    <property type="match status" value="1"/>
</dbReference>
<dbReference type="Gene3D" id="1.25.40.10">
    <property type="entry name" value="Tetratricopeptide repeat domain"/>
    <property type="match status" value="2"/>
</dbReference>
<dbReference type="Pfam" id="PF14559">
    <property type="entry name" value="TPR_19"/>
    <property type="match status" value="1"/>
</dbReference>
<dbReference type="GO" id="GO:0005737">
    <property type="term" value="C:cytoplasm"/>
    <property type="evidence" value="ECO:0007669"/>
    <property type="project" value="TreeGrafter"/>
</dbReference>
<evidence type="ECO:0000256" key="6">
    <source>
        <dbReference type="NCBIfam" id="TIGR01068"/>
    </source>
</evidence>
<dbReference type="GO" id="GO:0006950">
    <property type="term" value="P:response to stress"/>
    <property type="evidence" value="ECO:0007669"/>
    <property type="project" value="UniProtKB-ARBA"/>
</dbReference>
<organism evidence="8 9">
    <name type="scientific">Thioalkalivibrio halophilus</name>
    <dbReference type="NCBI Taxonomy" id="252474"/>
    <lineage>
        <taxon>Bacteria</taxon>
        <taxon>Pseudomonadati</taxon>
        <taxon>Pseudomonadota</taxon>
        <taxon>Gammaproteobacteria</taxon>
        <taxon>Chromatiales</taxon>
        <taxon>Ectothiorhodospiraceae</taxon>
        <taxon>Thioalkalivibrio</taxon>
    </lineage>
</organism>
<dbReference type="InterPro" id="IPR019734">
    <property type="entry name" value="TPR_rpt"/>
</dbReference>
<dbReference type="PROSITE" id="PS51352">
    <property type="entry name" value="THIOREDOXIN_2"/>
    <property type="match status" value="1"/>
</dbReference>
<keyword evidence="3" id="KW-0249">Electron transport</keyword>
<comment type="caution">
    <text evidence="8">The sequence shown here is derived from an EMBL/GenBank/DDBJ whole genome shotgun (WGS) entry which is preliminary data.</text>
</comment>
<dbReference type="PROSITE" id="PS00194">
    <property type="entry name" value="THIOREDOXIN_1"/>
    <property type="match status" value="1"/>
</dbReference>
<sequence>MTEAENATGDAILDVTRDSFQQAVLDESHRRPVLVDFWAAWCGPCKQLMPLLQKIAEDYGGAFRLAKVNSDENQELAGQYGVRSLPTIMCFRHGEVVDQQMGVQPESTIREMIDRHVERPSDAHRQQALAALQAGDAAGAVRALEEAVAVDPGNKDLRSELARAQIRAGDTAAARTTLETALEAFPEDPDLRIELARALSQAGDPDTAEAQLNQLPLNRAEDDAVKTLRAHLRFSRRAAGADPQALTQEMQQGDPAPETLETLAAYSMLHGRYEEALGLYLELMKQHPDYKDNEGDNAGKKGLLAAFNALGNDNPLVSQYRRKMMAAMY</sequence>
<dbReference type="SUPFAM" id="SSF52833">
    <property type="entry name" value="Thioredoxin-like"/>
    <property type="match status" value="1"/>
</dbReference>
<gene>
    <name evidence="8" type="ORF">B1A74_08270</name>
</gene>
<dbReference type="FunFam" id="3.40.30.10:FF:000001">
    <property type="entry name" value="Thioredoxin"/>
    <property type="match status" value="1"/>
</dbReference>